<sequence>MFIYLAFAVLITLSFIFDKTKSMSNLIVFVLLLCVVFIILLNVYYVKPPSTTADLQTDKSKRTKKKRDLEKALDAIINKNTSSID</sequence>
<dbReference type="RefSeq" id="YP_010796533.1">
    <property type="nucleotide sequence ID" value="NC_076031.1"/>
</dbReference>
<dbReference type="EMBL" id="MH124167">
    <property type="protein sequence ID" value="AXU41521.1"/>
    <property type="molecule type" value="Genomic_DNA"/>
</dbReference>
<evidence type="ECO:0000313" key="2">
    <source>
        <dbReference type="EMBL" id="AXU41521.1"/>
    </source>
</evidence>
<reference evidence="2 3" key="1">
    <citation type="submission" date="2018-03" db="EMBL/GenBank/DDBJ databases">
        <title>Complete genome sequence of a second alphabaculovirus from the true armyworm, Mythimna unipuncta.</title>
        <authorList>
            <person name="Harrison R.L."/>
            <person name="Mowery J.D."/>
            <person name="Bauchan G.R."/>
            <person name="Theilmann D.A."/>
            <person name="Erlandson M.A."/>
        </authorList>
    </citation>
    <scope>NUCLEOTIDE SEQUENCE [LARGE SCALE GENOMIC DNA]</scope>
    <source>
        <strain evidence="2 3">KY310</strain>
    </source>
</reference>
<proteinExistence type="predicted"/>
<protein>
    <submittedName>
        <fullName evidence="2">AC76</fullName>
    </submittedName>
</protein>
<keyword evidence="1" id="KW-0472">Membrane</keyword>
<dbReference type="GeneID" id="80534028"/>
<dbReference type="Proteomes" id="UP000501969">
    <property type="component" value="Segment"/>
</dbReference>
<evidence type="ECO:0000313" key="3">
    <source>
        <dbReference type="Proteomes" id="UP000501969"/>
    </source>
</evidence>
<name>A0A346TPL1_9ABAC</name>
<dbReference type="InterPro" id="IPR008561">
    <property type="entry name" value="Ac76_baculovir"/>
</dbReference>
<organism evidence="2 3">
    <name type="scientific">Mythimna unipuncta nucleopolyhedrovirus</name>
    <dbReference type="NCBI Taxonomy" id="447897"/>
    <lineage>
        <taxon>Viruses</taxon>
        <taxon>Viruses incertae sedis</taxon>
        <taxon>Naldaviricetes</taxon>
        <taxon>Lefavirales</taxon>
        <taxon>Baculoviridae</taxon>
        <taxon>Alphabaculovirus</taxon>
    </lineage>
</organism>
<keyword evidence="1" id="KW-1133">Transmembrane helix</keyword>
<feature type="transmembrane region" description="Helical" evidence="1">
    <location>
        <begin position="26"/>
        <end position="46"/>
    </location>
</feature>
<keyword evidence="3" id="KW-1185">Reference proteome</keyword>
<evidence type="ECO:0000256" key="1">
    <source>
        <dbReference type="SAM" id="Phobius"/>
    </source>
</evidence>
<keyword evidence="1" id="KW-0812">Transmembrane</keyword>
<accession>A0A346TPL1</accession>
<dbReference type="KEGG" id="vg:80534028"/>
<dbReference type="Pfam" id="PF05814">
    <property type="entry name" value="Ac76"/>
    <property type="match status" value="1"/>
</dbReference>